<evidence type="ECO:0000259" key="2">
    <source>
        <dbReference type="PROSITE" id="PS50975"/>
    </source>
</evidence>
<name>A0ABS3T6I2_9FLAO</name>
<protein>
    <recommendedName>
        <fullName evidence="2">ATP-grasp domain-containing protein</fullName>
    </recommendedName>
</protein>
<dbReference type="InterPro" id="IPR039523">
    <property type="entry name" value="RimK-rel_E_lig_ATP-grasp"/>
</dbReference>
<dbReference type="Proteomes" id="UP000676776">
    <property type="component" value="Unassembled WGS sequence"/>
</dbReference>
<feature type="domain" description="ATP-grasp" evidence="2">
    <location>
        <begin position="126"/>
        <end position="365"/>
    </location>
</feature>
<accession>A0ABS3T6I2</accession>
<dbReference type="SUPFAM" id="SSF56059">
    <property type="entry name" value="Glutathione synthetase ATP-binding domain-like"/>
    <property type="match status" value="1"/>
</dbReference>
<organism evidence="3 4">
    <name type="scientific">Winogradskyella pelagia</name>
    <dbReference type="NCBI Taxonomy" id="2819984"/>
    <lineage>
        <taxon>Bacteria</taxon>
        <taxon>Pseudomonadati</taxon>
        <taxon>Bacteroidota</taxon>
        <taxon>Flavobacteriia</taxon>
        <taxon>Flavobacteriales</taxon>
        <taxon>Flavobacteriaceae</taxon>
        <taxon>Winogradskyella</taxon>
    </lineage>
</organism>
<dbReference type="RefSeq" id="WP_208154827.1">
    <property type="nucleotide sequence ID" value="NZ_JAGEVF010000009.1"/>
</dbReference>
<evidence type="ECO:0000313" key="4">
    <source>
        <dbReference type="Proteomes" id="UP000676776"/>
    </source>
</evidence>
<comment type="caution">
    <text evidence="3">The sequence shown here is derived from an EMBL/GenBank/DDBJ whole genome shotgun (WGS) entry which is preliminary data.</text>
</comment>
<sequence length="365" mass="41501">MSIYISIKQKLINPILGIRAKLLRFNMAANAKNQGREFVRKFNFEKLNKEEIKIAKAYWKSKGFKLDNTIWHQYYKGATGKFVKEYVPHDIFSSHIAPSLNQKIQWPALLDKNLSYNLFKDFKQPKLVISNINGFYFHNGEIVSELEAVQICSKSSSKLVVKPSIESGGGFMVNVLSIQDIVEEEIVEHIINMFKSYKRDFVVQEFVEQSPVMAKLNKSSLNTLRIMSYLNYDGVHIISSVVRVGNAGKSTDNFKSGGVACGVKNTGRLKEIGFIQNGTTLTKTASGMVLKEVLIPNYNNVLKMVELLHKRVPYFRIISWDIGIDKNNDPILIEYNTYNQSTKIHQIVNGPLFGDFTEEILSLSL</sequence>
<dbReference type="Pfam" id="PF14397">
    <property type="entry name" value="ATPgrasp_ST"/>
    <property type="match status" value="1"/>
</dbReference>
<gene>
    <name evidence="3" type="ORF">J4050_12000</name>
</gene>
<dbReference type="InterPro" id="IPR011761">
    <property type="entry name" value="ATP-grasp"/>
</dbReference>
<keyword evidence="1" id="KW-0067">ATP-binding</keyword>
<keyword evidence="1" id="KW-0547">Nucleotide-binding</keyword>
<reference evidence="3 4" key="1">
    <citation type="submission" date="2021-03" db="EMBL/GenBank/DDBJ databases">
        <title>Winogradskyella sp. nov., isolated from costal sediment.</title>
        <authorList>
            <person name="Gao C."/>
        </authorList>
    </citation>
    <scope>NUCLEOTIDE SEQUENCE [LARGE SCALE GENOMIC DNA]</scope>
    <source>
        <strain evidence="3 4">DF17</strain>
    </source>
</reference>
<evidence type="ECO:0000256" key="1">
    <source>
        <dbReference type="PROSITE-ProRule" id="PRU00409"/>
    </source>
</evidence>
<keyword evidence="4" id="KW-1185">Reference proteome</keyword>
<evidence type="ECO:0000313" key="3">
    <source>
        <dbReference type="EMBL" id="MBO3117476.1"/>
    </source>
</evidence>
<dbReference type="PROSITE" id="PS50975">
    <property type="entry name" value="ATP_GRASP"/>
    <property type="match status" value="1"/>
</dbReference>
<dbReference type="EMBL" id="JAGEVF010000009">
    <property type="protein sequence ID" value="MBO3117476.1"/>
    <property type="molecule type" value="Genomic_DNA"/>
</dbReference>
<proteinExistence type="predicted"/>